<dbReference type="GO" id="GO:0005634">
    <property type="term" value="C:nucleus"/>
    <property type="evidence" value="ECO:0007669"/>
    <property type="project" value="UniProtKB-SubCell"/>
</dbReference>
<feature type="site" description="mRNA cap binding" evidence="16">
    <location>
        <position position="112"/>
    </location>
</feature>
<proteinExistence type="inferred from homology"/>
<evidence type="ECO:0000256" key="1">
    <source>
        <dbReference type="ARBA" id="ARBA00004123"/>
    </source>
</evidence>
<feature type="binding site" evidence="15">
    <location>
        <position position="192"/>
    </location>
    <ligand>
        <name>S-adenosyl-L-methionine</name>
        <dbReference type="ChEBI" id="CHEBI:59789"/>
    </ligand>
</feature>
<dbReference type="PANTHER" id="PTHR12189:SF2">
    <property type="entry name" value="MRNA CAP GUANINE-N7 METHYLTRANSFERASE"/>
    <property type="match status" value="1"/>
</dbReference>
<evidence type="ECO:0000256" key="5">
    <source>
        <dbReference type="ARBA" id="ARBA00022679"/>
    </source>
</evidence>
<evidence type="ECO:0000256" key="8">
    <source>
        <dbReference type="ARBA" id="ARBA00023042"/>
    </source>
</evidence>
<keyword evidence="20" id="KW-1185">Reference proteome</keyword>
<dbReference type="OrthoDB" id="10248867at2759"/>
<dbReference type="EC" id="2.1.1.56" evidence="2 14"/>
<keyword evidence="7 14" id="KW-0694">RNA-binding</keyword>
<dbReference type="InterPro" id="IPR004971">
    <property type="entry name" value="mRNA_G-N7_MeTrfase_dom"/>
</dbReference>
<evidence type="ECO:0000259" key="18">
    <source>
        <dbReference type="PROSITE" id="PS51562"/>
    </source>
</evidence>
<feature type="binding site" evidence="16">
    <location>
        <begin position="87"/>
        <end position="88"/>
    </location>
    <ligand>
        <name>mRNA</name>
        <dbReference type="ChEBI" id="CHEBI:33699"/>
    </ligand>
</feature>
<feature type="region of interest" description="Disordered" evidence="17">
    <location>
        <begin position="1"/>
        <end position="28"/>
    </location>
</feature>
<dbReference type="Proteomes" id="UP000439903">
    <property type="component" value="Unassembled WGS sequence"/>
</dbReference>
<dbReference type="SUPFAM" id="SSF53335">
    <property type="entry name" value="S-adenosyl-L-methionine-dependent methyltransferases"/>
    <property type="match status" value="1"/>
</dbReference>
<feature type="domain" description="MRNA cap 0 methyltransferase" evidence="18">
    <location>
        <begin position="78"/>
        <end position="351"/>
    </location>
</feature>
<feature type="site" description="mRNA cap binding" evidence="16">
    <location>
        <position position="191"/>
    </location>
</feature>
<evidence type="ECO:0000256" key="4">
    <source>
        <dbReference type="ARBA" id="ARBA00022664"/>
    </source>
</evidence>
<dbReference type="EMBL" id="WTPW01000749">
    <property type="protein sequence ID" value="KAF0483240.1"/>
    <property type="molecule type" value="Genomic_DNA"/>
</dbReference>
<keyword evidence="8 14" id="KW-0506">mRNA capping</keyword>
<comment type="similarity">
    <text evidence="14">Belongs to the class I-like SAM-binding methyltransferase superfamily. mRNA cap 0 methyltransferase family.</text>
</comment>
<evidence type="ECO:0000256" key="14">
    <source>
        <dbReference type="PIRNR" id="PIRNR028762"/>
    </source>
</evidence>
<dbReference type="PANTHER" id="PTHR12189">
    <property type="entry name" value="MRNA GUANINE-7- METHYLTRANSFERASE"/>
    <property type="match status" value="1"/>
</dbReference>
<accession>A0A8H4ADN1</accession>
<reference evidence="19 20" key="1">
    <citation type="journal article" date="2019" name="Environ. Microbiol.">
        <title>At the nexus of three kingdoms: the genome of the mycorrhizal fungus Gigaspora margarita provides insights into plant, endobacterial and fungal interactions.</title>
        <authorList>
            <person name="Venice F."/>
            <person name="Ghignone S."/>
            <person name="Salvioli di Fossalunga A."/>
            <person name="Amselem J."/>
            <person name="Novero M."/>
            <person name="Xianan X."/>
            <person name="Sedzielewska Toro K."/>
            <person name="Morin E."/>
            <person name="Lipzen A."/>
            <person name="Grigoriev I.V."/>
            <person name="Henrissat B."/>
            <person name="Martin F.M."/>
            <person name="Bonfante P."/>
        </authorList>
    </citation>
    <scope>NUCLEOTIDE SEQUENCE [LARGE SCALE GENOMIC DNA]</scope>
    <source>
        <strain evidence="19 20">BEG34</strain>
    </source>
</reference>
<feature type="binding site" evidence="15">
    <location>
        <position position="91"/>
    </location>
    <ligand>
        <name>S-adenosyl-L-methionine</name>
        <dbReference type="ChEBI" id="CHEBI:59789"/>
    </ligand>
</feature>
<gene>
    <name evidence="19" type="ORF">F8M41_023237</name>
</gene>
<evidence type="ECO:0000256" key="2">
    <source>
        <dbReference type="ARBA" id="ARBA00011926"/>
    </source>
</evidence>
<evidence type="ECO:0000256" key="16">
    <source>
        <dbReference type="PIRSR" id="PIRSR028762-2"/>
    </source>
</evidence>
<dbReference type="InterPro" id="IPR029063">
    <property type="entry name" value="SAM-dependent_MTases_sf"/>
</dbReference>
<evidence type="ECO:0000256" key="11">
    <source>
        <dbReference type="ARBA" id="ARBA00033387"/>
    </source>
</evidence>
<evidence type="ECO:0000256" key="13">
    <source>
        <dbReference type="ARBA" id="ARBA00049739"/>
    </source>
</evidence>
<comment type="subcellular location">
    <subcellularLocation>
        <location evidence="1 14">Nucleus</location>
    </subcellularLocation>
</comment>
<protein>
    <recommendedName>
        <fullName evidence="13 14">mRNA cap guanine-N(7) methyltransferase</fullName>
        <ecNumber evidence="2 14">2.1.1.56</ecNumber>
    </recommendedName>
    <alternativeName>
        <fullName evidence="10 14">mRNA (guanine-N(7))-methyltransferase</fullName>
    </alternativeName>
    <alternativeName>
        <fullName evidence="11 14">mRNA cap methyltransferase</fullName>
    </alternativeName>
</protein>
<keyword evidence="9 14" id="KW-0539">Nucleus</keyword>
<dbReference type="InterPro" id="IPR039753">
    <property type="entry name" value="RG7MT1"/>
</dbReference>
<evidence type="ECO:0000313" key="20">
    <source>
        <dbReference type="Proteomes" id="UP000439903"/>
    </source>
</evidence>
<feature type="binding site" evidence="15">
    <location>
        <position position="164"/>
    </location>
    <ligand>
        <name>S-adenosyl-L-methionine</name>
        <dbReference type="ChEBI" id="CHEBI:59789"/>
    </ligand>
</feature>
<dbReference type="PIRSF" id="PIRSF028762">
    <property type="entry name" value="ABD1"/>
    <property type="match status" value="1"/>
</dbReference>
<evidence type="ECO:0000256" key="7">
    <source>
        <dbReference type="ARBA" id="ARBA00022884"/>
    </source>
</evidence>
<evidence type="ECO:0000256" key="12">
    <source>
        <dbReference type="ARBA" id="ARBA00044712"/>
    </source>
</evidence>
<keyword evidence="3 14" id="KW-0489">Methyltransferase</keyword>
<feature type="site" description="mRNA cap binding" evidence="16">
    <location>
        <position position="143"/>
    </location>
</feature>
<evidence type="ECO:0000256" key="3">
    <source>
        <dbReference type="ARBA" id="ARBA00022603"/>
    </source>
</evidence>
<comment type="catalytic activity">
    <reaction evidence="12">
        <text>a 5'-end (5'-triphosphoguanosine)-ribonucleoside in mRNA + S-adenosyl-L-methionine = a 5'-end (N(7)-methyl 5'-triphosphoguanosine)-ribonucleoside in mRNA + S-adenosyl-L-homocysteine</text>
        <dbReference type="Rhea" id="RHEA:67008"/>
        <dbReference type="Rhea" id="RHEA-COMP:17166"/>
        <dbReference type="Rhea" id="RHEA-COMP:17167"/>
        <dbReference type="ChEBI" id="CHEBI:57856"/>
        <dbReference type="ChEBI" id="CHEBI:59789"/>
        <dbReference type="ChEBI" id="CHEBI:156461"/>
        <dbReference type="ChEBI" id="CHEBI:167617"/>
        <dbReference type="EC" id="2.1.1.56"/>
    </reaction>
</comment>
<evidence type="ECO:0000256" key="9">
    <source>
        <dbReference type="ARBA" id="ARBA00023242"/>
    </source>
</evidence>
<keyword evidence="6 14" id="KW-0949">S-adenosyl-L-methionine</keyword>
<evidence type="ECO:0000256" key="6">
    <source>
        <dbReference type="ARBA" id="ARBA00022691"/>
    </source>
</evidence>
<feature type="site" description="mRNA cap binding" evidence="16">
    <location>
        <position position="343"/>
    </location>
</feature>
<dbReference type="PROSITE" id="PS51562">
    <property type="entry name" value="RNA_CAP0_MT"/>
    <property type="match status" value="1"/>
</dbReference>
<feature type="compositionally biased region" description="Basic and acidic residues" evidence="17">
    <location>
        <begin position="1"/>
        <end position="27"/>
    </location>
</feature>
<dbReference type="Pfam" id="PF03291">
    <property type="entry name" value="mRNA_G-N7_MeTrfase"/>
    <property type="match status" value="1"/>
</dbReference>
<feature type="binding site" evidence="15">
    <location>
        <position position="187"/>
    </location>
    <ligand>
        <name>S-adenosyl-L-methionine</name>
        <dbReference type="ChEBI" id="CHEBI:59789"/>
    </ligand>
</feature>
<feature type="site" description="mRNA cap binding" evidence="16">
    <location>
        <position position="276"/>
    </location>
</feature>
<comment type="caution">
    <text evidence="19">The sequence shown here is derived from an EMBL/GenBank/DDBJ whole genome shotgun (WGS) entry which is preliminary data.</text>
</comment>
<dbReference type="GO" id="GO:0004482">
    <property type="term" value="F:mRNA 5'-cap (guanine-N7-)-methyltransferase activity"/>
    <property type="evidence" value="ECO:0007669"/>
    <property type="project" value="UniProtKB-EC"/>
</dbReference>
<evidence type="ECO:0000256" key="15">
    <source>
        <dbReference type="PIRSR" id="PIRSR028762-1"/>
    </source>
</evidence>
<feature type="binding site" evidence="15">
    <location>
        <position position="131"/>
    </location>
    <ligand>
        <name>S-adenosyl-L-methionine</name>
        <dbReference type="ChEBI" id="CHEBI:59789"/>
    </ligand>
</feature>
<evidence type="ECO:0000256" key="10">
    <source>
        <dbReference type="ARBA" id="ARBA00032772"/>
    </source>
</evidence>
<keyword evidence="4 14" id="KW-0507">mRNA processing</keyword>
<feature type="site" description="mRNA cap binding" evidence="16">
    <location>
        <position position="118"/>
    </location>
</feature>
<keyword evidence="5 14" id="KW-0808">Transferase</keyword>
<dbReference type="GO" id="GO:0003723">
    <property type="term" value="F:RNA binding"/>
    <property type="evidence" value="ECO:0007669"/>
    <property type="project" value="UniProtKB-KW"/>
</dbReference>
<evidence type="ECO:0000256" key="17">
    <source>
        <dbReference type="SAM" id="MobiDB-lite"/>
    </source>
</evidence>
<name>A0A8H4ADN1_GIGMA</name>
<organism evidence="19 20">
    <name type="scientific">Gigaspora margarita</name>
    <dbReference type="NCBI Taxonomy" id="4874"/>
    <lineage>
        <taxon>Eukaryota</taxon>
        <taxon>Fungi</taxon>
        <taxon>Fungi incertae sedis</taxon>
        <taxon>Mucoromycota</taxon>
        <taxon>Glomeromycotina</taxon>
        <taxon>Glomeromycetes</taxon>
        <taxon>Diversisporales</taxon>
        <taxon>Gigasporaceae</taxon>
        <taxon>Gigaspora</taxon>
    </lineage>
</organism>
<sequence>MSYRDYEKNQRNRDYEKQSLKRKHEENGEFVDQGLKRKHILDSNKSIKYTRTSTPNSKIVAAHYNKKLDVGIEKRNESSILFLKNFNNWIKSVIIGKHVEPNSKVLDIGCGKGGDLLKWRAAKISTLVGLDLSDVSIEDAKKRWENIKGGKHPAEFHAEFYVLDCFSNPITSIASIKNKPFDVVSMQFCLHYSFETENKARMALINASSNLKEGGLFIGTVTDANWIAKKLKTLDPKALKFGNSIYSIIFEQKHEFPTFGHKYRFNLEDAINDCPEYLVHFPTFEKMAKEYGLELVYKKRFHDIYNEAKEDPQYRRLLYKMSVIRLKDSGEMSDAEWEAAGIYIGFAFKKVKT</sequence>
<dbReference type="AlphaFoldDB" id="A0A8H4ADN1"/>
<dbReference type="CDD" id="cd02440">
    <property type="entry name" value="AdoMet_MTases"/>
    <property type="match status" value="1"/>
</dbReference>
<dbReference type="Gene3D" id="3.40.50.150">
    <property type="entry name" value="Vaccinia Virus protein VP39"/>
    <property type="match status" value="1"/>
</dbReference>
<evidence type="ECO:0000313" key="19">
    <source>
        <dbReference type="EMBL" id="KAF0483240.1"/>
    </source>
</evidence>
<dbReference type="InterPro" id="IPR016899">
    <property type="entry name" value="mRNA_G-N7_MeTrfase_euk"/>
</dbReference>
<feature type="binding site" evidence="15">
    <location>
        <position position="109"/>
    </location>
    <ligand>
        <name>S-adenosyl-L-methionine</name>
        <dbReference type="ChEBI" id="CHEBI:59789"/>
    </ligand>
</feature>